<name>A0A1H4I8D7_9NOCA</name>
<sequence>MAESKKIVGTVTNEQVVDAIRAQHEATVRAKSTLAQMVSVARTRGISWTVIGEALGGITKQSAQRKYAPSIKADREAQERKVAELLGLTDDEVDIPRGREKNSEQSSAPHNEDVETNGKEEGTL</sequence>
<dbReference type="Proteomes" id="UP000183561">
    <property type="component" value="Unassembled WGS sequence"/>
</dbReference>
<evidence type="ECO:0000313" key="3">
    <source>
        <dbReference type="Proteomes" id="UP000183561"/>
    </source>
</evidence>
<accession>A0A1H4I8D7</accession>
<proteinExistence type="predicted"/>
<protein>
    <submittedName>
        <fullName evidence="2">Uncharacterized protein</fullName>
    </submittedName>
</protein>
<reference evidence="3" key="1">
    <citation type="submission" date="2016-10" db="EMBL/GenBank/DDBJ databases">
        <authorList>
            <person name="Varghese N."/>
            <person name="Submissions S."/>
        </authorList>
    </citation>
    <scope>NUCLEOTIDE SEQUENCE [LARGE SCALE GENOMIC DNA]</scope>
    <source>
        <strain evidence="3">DSM 44498</strain>
    </source>
</reference>
<evidence type="ECO:0000313" key="2">
    <source>
        <dbReference type="EMBL" id="SEB29542.1"/>
    </source>
</evidence>
<gene>
    <name evidence="2" type="ORF">SAMN04490239_0107</name>
</gene>
<feature type="region of interest" description="Disordered" evidence="1">
    <location>
        <begin position="84"/>
        <end position="124"/>
    </location>
</feature>
<evidence type="ECO:0000256" key="1">
    <source>
        <dbReference type="SAM" id="MobiDB-lite"/>
    </source>
</evidence>
<feature type="compositionally biased region" description="Basic and acidic residues" evidence="1">
    <location>
        <begin position="110"/>
        <end position="124"/>
    </location>
</feature>
<keyword evidence="3" id="KW-1185">Reference proteome</keyword>
<dbReference type="OrthoDB" id="68373at2"/>
<dbReference type="EMBL" id="FNSV01000001">
    <property type="protein sequence ID" value="SEB29542.1"/>
    <property type="molecule type" value="Genomic_DNA"/>
</dbReference>
<dbReference type="AlphaFoldDB" id="A0A1H4I8D7"/>
<organism evidence="2 3">
    <name type="scientific">Rhodococcus koreensis</name>
    <dbReference type="NCBI Taxonomy" id="99653"/>
    <lineage>
        <taxon>Bacteria</taxon>
        <taxon>Bacillati</taxon>
        <taxon>Actinomycetota</taxon>
        <taxon>Actinomycetes</taxon>
        <taxon>Mycobacteriales</taxon>
        <taxon>Nocardiaceae</taxon>
        <taxon>Rhodococcus</taxon>
    </lineage>
</organism>
<feature type="compositionally biased region" description="Basic and acidic residues" evidence="1">
    <location>
        <begin position="94"/>
        <end position="103"/>
    </location>
</feature>
<dbReference type="RefSeq" id="WP_072951619.1">
    <property type="nucleotide sequence ID" value="NZ_FNSV01000001.1"/>
</dbReference>